<feature type="region of interest" description="Disordered" evidence="5">
    <location>
        <begin position="431"/>
        <end position="470"/>
    </location>
</feature>
<feature type="compositionally biased region" description="Low complexity" evidence="5">
    <location>
        <begin position="34"/>
        <end position="45"/>
    </location>
</feature>
<dbReference type="GO" id="GO:0034058">
    <property type="term" value="P:endosomal vesicle fusion"/>
    <property type="evidence" value="ECO:0007669"/>
    <property type="project" value="TreeGrafter"/>
</dbReference>
<evidence type="ECO:0000259" key="6">
    <source>
        <dbReference type="PROSITE" id="PS50219"/>
    </source>
</evidence>
<organism evidence="7 8">
    <name type="scientific">Naematelia encephala</name>
    <dbReference type="NCBI Taxonomy" id="71784"/>
    <lineage>
        <taxon>Eukaryota</taxon>
        <taxon>Fungi</taxon>
        <taxon>Dikarya</taxon>
        <taxon>Basidiomycota</taxon>
        <taxon>Agaricomycotina</taxon>
        <taxon>Tremellomycetes</taxon>
        <taxon>Tremellales</taxon>
        <taxon>Naemateliaceae</taxon>
        <taxon>Naematelia</taxon>
    </lineage>
</organism>
<evidence type="ECO:0000313" key="7">
    <source>
        <dbReference type="EMBL" id="ORY34108.1"/>
    </source>
</evidence>
<feature type="domain" description="CNH" evidence="6">
    <location>
        <begin position="102"/>
        <end position="392"/>
    </location>
</feature>
<evidence type="ECO:0000256" key="2">
    <source>
        <dbReference type="ARBA" id="ARBA00022448"/>
    </source>
</evidence>
<dbReference type="GO" id="GO:0006914">
    <property type="term" value="P:autophagy"/>
    <property type="evidence" value="ECO:0007669"/>
    <property type="project" value="TreeGrafter"/>
</dbReference>
<dbReference type="EMBL" id="MCFC01000004">
    <property type="protein sequence ID" value="ORY34108.1"/>
    <property type="molecule type" value="Genomic_DNA"/>
</dbReference>
<dbReference type="Proteomes" id="UP000193986">
    <property type="component" value="Unassembled WGS sequence"/>
</dbReference>
<dbReference type="Pfam" id="PF00780">
    <property type="entry name" value="CNH"/>
    <property type="match status" value="1"/>
</dbReference>
<feature type="region of interest" description="Disordered" evidence="5">
    <location>
        <begin position="66"/>
        <end position="96"/>
    </location>
</feature>
<dbReference type="OrthoDB" id="10258882at2759"/>
<name>A0A1Y2BH30_9TREE</name>
<dbReference type="STRING" id="71784.A0A1Y2BH30"/>
<evidence type="ECO:0000256" key="3">
    <source>
        <dbReference type="ARBA" id="ARBA00022490"/>
    </source>
</evidence>
<keyword evidence="4" id="KW-0653">Protein transport</keyword>
<dbReference type="PANTHER" id="PTHR12894:SF27">
    <property type="entry name" value="TRANSFORMING GROWTH FACTOR-BETA RECEPTOR-ASSOCIATED PROTEIN 1"/>
    <property type="match status" value="1"/>
</dbReference>
<feature type="region of interest" description="Disordered" evidence="5">
    <location>
        <begin position="24"/>
        <end position="45"/>
    </location>
</feature>
<evidence type="ECO:0000256" key="4">
    <source>
        <dbReference type="ARBA" id="ARBA00022927"/>
    </source>
</evidence>
<gene>
    <name evidence="7" type="ORF">BCR39DRAFT_518520</name>
</gene>
<dbReference type="GO" id="GO:0016020">
    <property type="term" value="C:membrane"/>
    <property type="evidence" value="ECO:0007669"/>
    <property type="project" value="TreeGrafter"/>
</dbReference>
<dbReference type="InterPro" id="IPR019452">
    <property type="entry name" value="VPS39/TGF_beta_rcpt-assoc_1"/>
</dbReference>
<keyword evidence="8" id="KW-1185">Reference proteome</keyword>
<dbReference type="InterPro" id="IPR032914">
    <property type="entry name" value="Vam6/VPS39/TRAP1"/>
</dbReference>
<accession>A0A1Y2BH30</accession>
<reference evidence="7 8" key="1">
    <citation type="submission" date="2016-07" db="EMBL/GenBank/DDBJ databases">
        <title>Pervasive Adenine N6-methylation of Active Genes in Fungi.</title>
        <authorList>
            <consortium name="DOE Joint Genome Institute"/>
            <person name="Mondo S.J."/>
            <person name="Dannebaum R.O."/>
            <person name="Kuo R.C."/>
            <person name="Labutti K."/>
            <person name="Haridas S."/>
            <person name="Kuo A."/>
            <person name="Salamov A."/>
            <person name="Ahrendt S.R."/>
            <person name="Lipzen A."/>
            <person name="Sullivan W."/>
            <person name="Andreopoulos W.B."/>
            <person name="Clum A."/>
            <person name="Lindquist E."/>
            <person name="Daum C."/>
            <person name="Ramamoorthy G.K."/>
            <person name="Gryganskyi A."/>
            <person name="Culley D."/>
            <person name="Magnuson J.K."/>
            <person name="James T.Y."/>
            <person name="O'Malley M.A."/>
            <person name="Stajich J.E."/>
            <person name="Spatafora J.W."/>
            <person name="Visel A."/>
            <person name="Grigoriev I.V."/>
        </authorList>
    </citation>
    <scope>NUCLEOTIDE SEQUENCE [LARGE SCALE GENOMIC DNA]</scope>
    <source>
        <strain evidence="7 8">68-887.2</strain>
    </source>
</reference>
<dbReference type="GO" id="GO:0015031">
    <property type="term" value="P:protein transport"/>
    <property type="evidence" value="ECO:0007669"/>
    <property type="project" value="UniProtKB-KW"/>
</dbReference>
<dbReference type="InParanoid" id="A0A1Y2BH30"/>
<sequence length="1040" mass="113638">MASTGPFDLQQVLTDLYHTKDLLDFSAPGPSSPVPATTNATPSSSSIFSSAASVAAAAGRRAAAVASAAASPQPQGTSTFRDTPSPDRAGQAQRNEAGANLDLEVRCVDGYGPNLYIGRSDGVVEWWVCDGSPTTASQNGWSLRHKHTLFPRRPVSKIVLLPKVSKLFVLSDGTLHAFLLPTLEPVNSSLIPPLRGITSVILDDDELDWAGPGTEEKNAEMTFVVVRRKGLGIYRLGNRMNAVKEIPLPSPPTYHALFSNYLCAAIPSTNTYSIIDLSDASLTEVLPVSQIEALDFDVNPNVVVIPGENEFLVTSYTGASTMGVFLNGQGDPVRGTMEWEDHPLSIAIESGYIIALLRNNTVTVHSLSDLEKPVQTVSLDPSFAAFTLAYSPYGVSVRDLVRDERMNLAHLLLLGGKLAPPETIPSYELSNVDKQAPTPPQLISPEHEEPPSGSGLTPPSSPKPFARQPITPKRNSSLIQATAPRGPFSTTVAETLIVGRDGIQSFAPISILLKLEILCAEGKMDEAIVLVDDERRKGRRGEIDADKATHQATLRLMHLLLACHLMLETMFEKAGDYFIRGKIDPRVLVRLYSKYRGKVIGSAEEVEVFEGLRAVLEEMPSVDEIIANSIKRNYSPHLEPSSEQSPEAVELRRAMTDEATAMLTDFLRKTRQSRRKGGGSRGLNSRKLDTVIDTTLAKLLADAGTTNELLALLASPNDCVLSELEPFLVKRKYVLSTVMRQQGRTDRVLEILREIAESPEGDALCDDPVDEIAQQLETVTDPGLFRRYTLWLVERDADKALAILMAQNPKTGVKLEDVPLIDDLRKISEDAADRYLEHVVVIRRSPDRALHEQLLGNLLDLAEVLTKEDGVKYHLEELDSEYRLQVDPQPYPVFLADIAPATPIKSLRLKLLLFLQGSPFYDLQSAASRLEALPALKPEFAVVLGRLGRNRQALNLLAIEIGDDVSAQTYCTQGGEIIPPKVAHKVAQLVPELVGWATLGDVGRRRRGTVDAKTQEGLVLELLGVYMRDGCVCSAEKWTG</sequence>
<dbReference type="SUPFAM" id="SSF101908">
    <property type="entry name" value="Putative isomerase YbhE"/>
    <property type="match status" value="1"/>
</dbReference>
<keyword evidence="3" id="KW-0963">Cytoplasm</keyword>
<dbReference type="AlphaFoldDB" id="A0A1Y2BH30"/>
<protein>
    <recommendedName>
        <fullName evidence="6">CNH domain-containing protein</fullName>
    </recommendedName>
</protein>
<evidence type="ECO:0000256" key="5">
    <source>
        <dbReference type="SAM" id="MobiDB-lite"/>
    </source>
</evidence>
<dbReference type="PROSITE" id="PS50219">
    <property type="entry name" value="CNH"/>
    <property type="match status" value="1"/>
</dbReference>
<comment type="caution">
    <text evidence="7">The sequence shown here is derived from an EMBL/GenBank/DDBJ whole genome shotgun (WGS) entry which is preliminary data.</text>
</comment>
<evidence type="ECO:0000256" key="1">
    <source>
        <dbReference type="ARBA" id="ARBA00004496"/>
    </source>
</evidence>
<dbReference type="FunCoup" id="A0A1Y2BH30">
    <property type="interactions" value="54"/>
</dbReference>
<comment type="subcellular location">
    <subcellularLocation>
        <location evidence="1">Cytoplasm</location>
    </subcellularLocation>
</comment>
<proteinExistence type="predicted"/>
<keyword evidence="2" id="KW-0813">Transport</keyword>
<dbReference type="PANTHER" id="PTHR12894">
    <property type="entry name" value="CNH DOMAIN CONTAINING"/>
    <property type="match status" value="1"/>
</dbReference>
<feature type="compositionally biased region" description="Polar residues" evidence="5">
    <location>
        <begin position="72"/>
        <end position="82"/>
    </location>
</feature>
<dbReference type="GO" id="GO:0005737">
    <property type="term" value="C:cytoplasm"/>
    <property type="evidence" value="ECO:0007669"/>
    <property type="project" value="UniProtKB-SubCell"/>
</dbReference>
<dbReference type="InterPro" id="IPR001180">
    <property type="entry name" value="CNH_dom"/>
</dbReference>
<evidence type="ECO:0000313" key="8">
    <source>
        <dbReference type="Proteomes" id="UP000193986"/>
    </source>
</evidence>
<dbReference type="Pfam" id="PF10366">
    <property type="entry name" value="Vps39_1"/>
    <property type="match status" value="1"/>
</dbReference>